<comment type="caution">
    <text evidence="2">The sequence shown here is derived from an EMBL/GenBank/DDBJ whole genome shotgun (WGS) entry which is preliminary data.</text>
</comment>
<proteinExistence type="predicted"/>
<feature type="compositionally biased region" description="Polar residues" evidence="1">
    <location>
        <begin position="146"/>
        <end position="162"/>
    </location>
</feature>
<reference evidence="2 3" key="1">
    <citation type="journal article" date="2020" name="G3 (Bethesda)">
        <title>Improved Reference Genome for Cyclotella cryptica CCMP332, a Model for Cell Wall Morphogenesis, Salinity Adaptation, and Lipid Production in Diatoms (Bacillariophyta).</title>
        <authorList>
            <person name="Roberts W.R."/>
            <person name="Downey K.M."/>
            <person name="Ruck E.C."/>
            <person name="Traller J.C."/>
            <person name="Alverson A.J."/>
        </authorList>
    </citation>
    <scope>NUCLEOTIDE SEQUENCE [LARGE SCALE GENOMIC DNA]</scope>
    <source>
        <strain evidence="2 3">CCMP332</strain>
    </source>
</reference>
<protein>
    <submittedName>
        <fullName evidence="2">Uncharacterized protein</fullName>
    </submittedName>
</protein>
<name>A0ABD3QF73_9STRA</name>
<gene>
    <name evidence="2" type="ORF">HJC23_004473</name>
</gene>
<evidence type="ECO:0000313" key="3">
    <source>
        <dbReference type="Proteomes" id="UP001516023"/>
    </source>
</evidence>
<dbReference type="EMBL" id="JABMIG020000044">
    <property type="protein sequence ID" value="KAL3798722.1"/>
    <property type="molecule type" value="Genomic_DNA"/>
</dbReference>
<feature type="compositionally biased region" description="Polar residues" evidence="1">
    <location>
        <begin position="90"/>
        <end position="108"/>
    </location>
</feature>
<evidence type="ECO:0000256" key="1">
    <source>
        <dbReference type="SAM" id="MobiDB-lite"/>
    </source>
</evidence>
<organism evidence="2 3">
    <name type="scientific">Cyclotella cryptica</name>
    <dbReference type="NCBI Taxonomy" id="29204"/>
    <lineage>
        <taxon>Eukaryota</taxon>
        <taxon>Sar</taxon>
        <taxon>Stramenopiles</taxon>
        <taxon>Ochrophyta</taxon>
        <taxon>Bacillariophyta</taxon>
        <taxon>Coscinodiscophyceae</taxon>
        <taxon>Thalassiosirophycidae</taxon>
        <taxon>Stephanodiscales</taxon>
        <taxon>Stephanodiscaceae</taxon>
        <taxon>Cyclotella</taxon>
    </lineage>
</organism>
<dbReference type="Proteomes" id="UP001516023">
    <property type="component" value="Unassembled WGS sequence"/>
</dbReference>
<sequence length="583" mass="64337">MSRVRQRYSSSSLKAAGKHGEMLSIVQYTTCVLRCYDMQCGKIRNYKLSFNIGRVASNHPAFYRKIHHSKIIMEKAANGHDDDDNLVGDTETTFSSVGNDTDASQDDTNGNGNGNAMSASEAPIETDLLVLSHTLADKNEMEENSSAETFDATQTKTSTNKNETELNQAVSVVFLKYIVNEVVEETNMLQEEIACQGPLIDFLNKVELRFGIVDEVPDVFGEVLNQKDQIARALDGQDVNSDIDLHEVISTSVDDAVVDKDVLKFRLVDHNPIPLFKMGKGVLLVSNQAACIFCPHPAVMPPRLHVKTKNGVTCFLLSLLSTPKLMEYESDCCLLGQIMLLSDDDSLTVANNTEEENTALITKYLLSGEGLNSPNAVFIPETLGLLSKTMLKDRLNLVQAAGTNALPSRHDSNEFRHSIIDAIGTRSDISLLQENCAAKFKIQAIPLIQNMIAEVNIEHDGGSMKQNLRDGRVVAGYHGGNLFSATRPAWVLPVAIRVFYDDVHSLKLFISGVETGAAGFSLGYNPLPDGVEKFYYMFEPYAVVKSIKSSDAEPKYFVTEIAFWLDRIKKTLNVLGIDYNDKA</sequence>
<evidence type="ECO:0000313" key="2">
    <source>
        <dbReference type="EMBL" id="KAL3798722.1"/>
    </source>
</evidence>
<keyword evidence="3" id="KW-1185">Reference proteome</keyword>
<accession>A0ABD3QF73</accession>
<feature type="region of interest" description="Disordered" evidence="1">
    <location>
        <begin position="80"/>
        <end position="119"/>
    </location>
</feature>
<feature type="region of interest" description="Disordered" evidence="1">
    <location>
        <begin position="140"/>
        <end position="162"/>
    </location>
</feature>
<dbReference type="AlphaFoldDB" id="A0ABD3QF73"/>